<dbReference type="eggNOG" id="COG1172">
    <property type="taxonomic scope" value="Bacteria"/>
</dbReference>
<dbReference type="Proteomes" id="UP000002881">
    <property type="component" value="Chromosome"/>
</dbReference>
<dbReference type="AlphaFoldDB" id="I2F4X3"/>
<dbReference type="GO" id="GO:0022857">
    <property type="term" value="F:transmembrane transporter activity"/>
    <property type="evidence" value="ECO:0007669"/>
    <property type="project" value="InterPro"/>
</dbReference>
<dbReference type="GO" id="GO:0005886">
    <property type="term" value="C:plasma membrane"/>
    <property type="evidence" value="ECO:0007669"/>
    <property type="project" value="UniProtKB-SubCell"/>
</dbReference>
<dbReference type="KEGG" id="mpg:Theba_1288"/>
<feature type="transmembrane region" description="Helical" evidence="6">
    <location>
        <begin position="303"/>
        <end position="321"/>
    </location>
</feature>
<dbReference type="HOGENOM" id="CLU_042763_1_0_0"/>
<evidence type="ECO:0000256" key="2">
    <source>
        <dbReference type="ARBA" id="ARBA00022475"/>
    </source>
</evidence>
<dbReference type="STRING" id="660470.Theba_1288"/>
<feature type="transmembrane region" description="Helical" evidence="6">
    <location>
        <begin position="333"/>
        <end position="352"/>
    </location>
</feature>
<evidence type="ECO:0000256" key="4">
    <source>
        <dbReference type="ARBA" id="ARBA00022989"/>
    </source>
</evidence>
<keyword evidence="3 6" id="KW-0812">Transmembrane</keyword>
<dbReference type="PANTHER" id="PTHR32196:SF15">
    <property type="entry name" value="SUGAR ABC TRANSPORTER PERMEASE PROTEIN"/>
    <property type="match status" value="1"/>
</dbReference>
<organism evidence="7 8">
    <name type="scientific">Mesotoga prima MesG1.Ag.4.2</name>
    <dbReference type="NCBI Taxonomy" id="660470"/>
    <lineage>
        <taxon>Bacteria</taxon>
        <taxon>Thermotogati</taxon>
        <taxon>Thermotogota</taxon>
        <taxon>Thermotogae</taxon>
        <taxon>Kosmotogales</taxon>
        <taxon>Kosmotogaceae</taxon>
        <taxon>Mesotoga</taxon>
    </lineage>
</organism>
<dbReference type="RefSeq" id="WP_014730952.1">
    <property type="nucleotide sequence ID" value="NC_017934.1"/>
</dbReference>
<feature type="transmembrane region" description="Helical" evidence="6">
    <location>
        <begin position="280"/>
        <end position="296"/>
    </location>
</feature>
<feature type="transmembrane region" description="Helical" evidence="6">
    <location>
        <begin position="248"/>
        <end position="268"/>
    </location>
</feature>
<feature type="transmembrane region" description="Helical" evidence="6">
    <location>
        <begin position="96"/>
        <end position="123"/>
    </location>
</feature>
<comment type="subcellular location">
    <subcellularLocation>
        <location evidence="1">Cell membrane</location>
        <topology evidence="1">Multi-pass membrane protein</topology>
    </subcellularLocation>
</comment>
<dbReference type="InterPro" id="IPR001851">
    <property type="entry name" value="ABC_transp_permease"/>
</dbReference>
<feature type="transmembrane region" description="Helical" evidence="6">
    <location>
        <begin position="20"/>
        <end position="45"/>
    </location>
</feature>
<evidence type="ECO:0000313" key="8">
    <source>
        <dbReference type="Proteomes" id="UP000002881"/>
    </source>
</evidence>
<evidence type="ECO:0000256" key="1">
    <source>
        <dbReference type="ARBA" id="ARBA00004651"/>
    </source>
</evidence>
<evidence type="ECO:0000313" key="7">
    <source>
        <dbReference type="EMBL" id="AFK06976.1"/>
    </source>
</evidence>
<protein>
    <submittedName>
        <fullName evidence="7">Permease component of ribose/xylose/arabinose/galactoside ABC-type transporters</fullName>
    </submittedName>
</protein>
<dbReference type="PANTHER" id="PTHR32196">
    <property type="entry name" value="ABC TRANSPORTER PERMEASE PROTEIN YPHD-RELATED-RELATED"/>
    <property type="match status" value="1"/>
</dbReference>
<dbReference type="EMBL" id="CP003532">
    <property type="protein sequence ID" value="AFK06976.1"/>
    <property type="molecule type" value="Genomic_DNA"/>
</dbReference>
<feature type="transmembrane region" description="Helical" evidence="6">
    <location>
        <begin position="135"/>
        <end position="160"/>
    </location>
</feature>
<proteinExistence type="predicted"/>
<keyword evidence="4 6" id="KW-1133">Transmembrane helix</keyword>
<accession>I2F4X3</accession>
<name>I2F4X3_9BACT</name>
<reference evidence="7 8" key="1">
    <citation type="journal article" date="2012" name="Genome Biol. Evol.">
        <title>Genome Sequence of the Mesophilic Thermotogales Bacterium Mesotoga prima MesG1.Ag.4.2 Reveals the Largest Thermotogales Genome To Date.</title>
        <authorList>
            <person name="Zhaxybayeva O."/>
            <person name="Swithers K.S."/>
            <person name="Foght J."/>
            <person name="Green A.G."/>
            <person name="Bruce D."/>
            <person name="Detter C."/>
            <person name="Han S."/>
            <person name="Teshima H."/>
            <person name="Han J."/>
            <person name="Woyke T."/>
            <person name="Pitluck S."/>
            <person name="Nolan M."/>
            <person name="Ivanova N."/>
            <person name="Pati A."/>
            <person name="Land M.L."/>
            <person name="Dlutek M."/>
            <person name="Doolittle W.F."/>
            <person name="Noll K.M."/>
            <person name="Nesbo C.L."/>
        </authorList>
    </citation>
    <scope>NUCLEOTIDE SEQUENCE [LARGE SCALE GENOMIC DNA]</scope>
    <source>
        <strain evidence="8">mesG1.Ag.4.2</strain>
    </source>
</reference>
<feature type="transmembrane region" description="Helical" evidence="6">
    <location>
        <begin position="196"/>
        <end position="216"/>
    </location>
</feature>
<dbReference type="GeneID" id="87107093"/>
<sequence precursor="true">MKDQSLTRAKNPLVRFVISNAVPILFVILLIFAVPLSGFSTDYLLNEIITRLGRNSFLVISLLIPVMAGMGLNFGIVLGAMAGQIGLIFMLDWGVVGIPGIVLAMLVGTPIAILLGMLAGMILNRAKGREMVTSMILGFFINGIYQLTILYGMGSLIPIASDKLLLPRGYGVRNAIDLISVRKALDNMWSIEISGVSIPLGVFAIIAALCIFVFWFTRTKLGQDMRAVGQDMQVAATAGINVDRTRTLSIIISTVLACYGQIIFLQNIGTINTYNSHDQVGTFAIAALLIGGASVAKATIPNVFIGITLFHLTFIVAPRAGKELLGQAQIGEFFRVFVSYGIIAISLALYAWRRQVEKETERRQAKAAIKAAVEDGTGG</sequence>
<evidence type="ECO:0000256" key="6">
    <source>
        <dbReference type="SAM" id="Phobius"/>
    </source>
</evidence>
<evidence type="ECO:0000256" key="3">
    <source>
        <dbReference type="ARBA" id="ARBA00022692"/>
    </source>
</evidence>
<keyword evidence="2" id="KW-1003">Cell membrane</keyword>
<evidence type="ECO:0000256" key="5">
    <source>
        <dbReference type="ARBA" id="ARBA00023136"/>
    </source>
</evidence>
<dbReference type="Pfam" id="PF02653">
    <property type="entry name" value="BPD_transp_2"/>
    <property type="match status" value="1"/>
</dbReference>
<gene>
    <name evidence="7" type="ORF">Theba_1288</name>
</gene>
<keyword evidence="5 6" id="KW-0472">Membrane</keyword>
<dbReference type="CDD" id="cd06574">
    <property type="entry name" value="TM_PBP1_branched-chain-AA_like"/>
    <property type="match status" value="1"/>
</dbReference>
<feature type="transmembrane region" description="Helical" evidence="6">
    <location>
        <begin position="57"/>
        <end position="90"/>
    </location>
</feature>
<keyword evidence="8" id="KW-1185">Reference proteome</keyword>